<gene>
    <name evidence="2" type="ORF">E2488_09115</name>
</gene>
<organism evidence="2 3">
    <name type="scientific">Gramella jeungdoensis</name>
    <dbReference type="NCBI Taxonomy" id="708091"/>
    <lineage>
        <taxon>Bacteria</taxon>
        <taxon>Pseudomonadati</taxon>
        <taxon>Bacteroidota</taxon>
        <taxon>Flavobacteriia</taxon>
        <taxon>Flavobacteriales</taxon>
        <taxon>Flavobacteriaceae</taxon>
        <taxon>Christiangramia</taxon>
    </lineage>
</organism>
<dbReference type="AlphaFoldDB" id="A0A4Y8AR36"/>
<dbReference type="Proteomes" id="UP000298517">
    <property type="component" value="Unassembled WGS sequence"/>
</dbReference>
<keyword evidence="1" id="KW-0812">Transmembrane</keyword>
<keyword evidence="3" id="KW-1185">Reference proteome</keyword>
<evidence type="ECO:0000256" key="1">
    <source>
        <dbReference type="SAM" id="Phobius"/>
    </source>
</evidence>
<dbReference type="SUPFAM" id="SSF48452">
    <property type="entry name" value="TPR-like"/>
    <property type="match status" value="1"/>
</dbReference>
<dbReference type="Gene3D" id="1.25.40.10">
    <property type="entry name" value="Tetratricopeptide repeat domain"/>
    <property type="match status" value="1"/>
</dbReference>
<reference evidence="2 3" key="1">
    <citation type="journal article" date="2011" name="J. Microbiol.">
        <title>Gramella jeungdoensis sp. nov., isolated from a solar saltern in Korea.</title>
        <authorList>
            <person name="Joung Y."/>
            <person name="Kim H."/>
            <person name="Jang T."/>
            <person name="Ahn T.S."/>
            <person name="Joh K."/>
        </authorList>
    </citation>
    <scope>NUCLEOTIDE SEQUENCE [LARGE SCALE GENOMIC DNA]</scope>
    <source>
        <strain evidence="2 3">KCTC 23123</strain>
    </source>
</reference>
<dbReference type="RefSeq" id="WP_134248042.1">
    <property type="nucleotide sequence ID" value="NZ_SNQI01000003.1"/>
</dbReference>
<name>A0A4Y8AR36_9FLAO</name>
<protein>
    <recommendedName>
        <fullName evidence="4">Tetratricopeptide repeat protein</fullName>
    </recommendedName>
</protein>
<evidence type="ECO:0000313" key="3">
    <source>
        <dbReference type="Proteomes" id="UP000298517"/>
    </source>
</evidence>
<dbReference type="EMBL" id="SNQI01000003">
    <property type="protein sequence ID" value="TEW73641.1"/>
    <property type="molecule type" value="Genomic_DNA"/>
</dbReference>
<comment type="caution">
    <text evidence="2">The sequence shown here is derived from an EMBL/GenBank/DDBJ whole genome shotgun (WGS) entry which is preliminary data.</text>
</comment>
<accession>A0A4Y8AR36</accession>
<evidence type="ECO:0008006" key="4">
    <source>
        <dbReference type="Google" id="ProtNLM"/>
    </source>
</evidence>
<proteinExistence type="predicted"/>
<sequence>MEELKYIEFENYLKNELTEIEKKAFENKLQSDADFKQEFEIYKALETSLSSKFKNEEGEKELRKTLTNLGNQYINEEKGTKKKSKVISLFNYKKLMVAASIALLIGFFIFKNGNPVYSDFANHSNLELVVRGDSNEILLKAQEAFNAKNYKTAFAQLTILETDSPNDIEIQLYKGICLLEMDKFSQAETIFDKISKGNSAFSNKSTWYKALSYLKQEQFEACKNTLKTIPESAEEYKLAKKLLQKL</sequence>
<evidence type="ECO:0000313" key="2">
    <source>
        <dbReference type="EMBL" id="TEW73641.1"/>
    </source>
</evidence>
<keyword evidence="1" id="KW-0472">Membrane</keyword>
<dbReference type="OrthoDB" id="979271at2"/>
<feature type="transmembrane region" description="Helical" evidence="1">
    <location>
        <begin position="91"/>
        <end position="110"/>
    </location>
</feature>
<dbReference type="InterPro" id="IPR011990">
    <property type="entry name" value="TPR-like_helical_dom_sf"/>
</dbReference>
<keyword evidence="1" id="KW-1133">Transmembrane helix</keyword>